<reference evidence="2 3" key="1">
    <citation type="submission" date="2024-04" db="EMBL/GenBank/DDBJ databases">
        <authorList>
            <person name="Fracassetti M."/>
        </authorList>
    </citation>
    <scope>NUCLEOTIDE SEQUENCE [LARGE SCALE GENOMIC DNA]</scope>
</reference>
<feature type="compositionally biased region" description="Polar residues" evidence="1">
    <location>
        <begin position="41"/>
        <end position="53"/>
    </location>
</feature>
<feature type="region of interest" description="Disordered" evidence="1">
    <location>
        <begin position="1"/>
        <end position="83"/>
    </location>
</feature>
<proteinExistence type="predicted"/>
<accession>A0AAV2FQW9</accession>
<keyword evidence="3" id="KW-1185">Reference proteome</keyword>
<gene>
    <name evidence="2" type="ORF">LTRI10_LOCUS40450</name>
</gene>
<name>A0AAV2FQW9_9ROSI</name>
<dbReference type="Proteomes" id="UP001497516">
    <property type="component" value="Chromosome 7"/>
</dbReference>
<organism evidence="2 3">
    <name type="scientific">Linum trigynum</name>
    <dbReference type="NCBI Taxonomy" id="586398"/>
    <lineage>
        <taxon>Eukaryota</taxon>
        <taxon>Viridiplantae</taxon>
        <taxon>Streptophyta</taxon>
        <taxon>Embryophyta</taxon>
        <taxon>Tracheophyta</taxon>
        <taxon>Spermatophyta</taxon>
        <taxon>Magnoliopsida</taxon>
        <taxon>eudicotyledons</taxon>
        <taxon>Gunneridae</taxon>
        <taxon>Pentapetalae</taxon>
        <taxon>rosids</taxon>
        <taxon>fabids</taxon>
        <taxon>Malpighiales</taxon>
        <taxon>Linaceae</taxon>
        <taxon>Linum</taxon>
    </lineage>
</organism>
<evidence type="ECO:0000256" key="1">
    <source>
        <dbReference type="SAM" id="MobiDB-lite"/>
    </source>
</evidence>
<evidence type="ECO:0000313" key="2">
    <source>
        <dbReference type="EMBL" id="CAL1400314.1"/>
    </source>
</evidence>
<dbReference type="EMBL" id="OZ034820">
    <property type="protein sequence ID" value="CAL1400314.1"/>
    <property type="molecule type" value="Genomic_DNA"/>
</dbReference>
<protein>
    <submittedName>
        <fullName evidence="2">Uncharacterized protein</fullName>
    </submittedName>
</protein>
<evidence type="ECO:0000313" key="3">
    <source>
        <dbReference type="Proteomes" id="UP001497516"/>
    </source>
</evidence>
<dbReference type="AlphaFoldDB" id="A0AAV2FQW9"/>
<sequence length="149" mass="16783">MNYKLLVLENQTHKKAKKRENYPHGNNEDNDTNGEEGHYNVSKSAETNDASQLEENRERQVDQEESLSGYKPGTNLAGSKKWIRLEREKAERTEGAEETVGSKRVYDDGVKDMEIDPLACGGKKFKQDSNLIADGEVAVLAEEQGRRAQ</sequence>